<dbReference type="Proteomes" id="UP000002640">
    <property type="component" value="Unassembled WGS sequence"/>
</dbReference>
<accession>G5A3K0</accession>
<protein>
    <submittedName>
        <fullName evidence="1">Uncharacterized protein</fullName>
    </submittedName>
</protein>
<dbReference type="KEGG" id="psoj:PHYSODRAFT_338885"/>
<proteinExistence type="predicted"/>
<dbReference type="GeneID" id="20647658"/>
<name>G5A3K0_PHYSP</name>
<evidence type="ECO:0000313" key="2">
    <source>
        <dbReference type="Proteomes" id="UP000002640"/>
    </source>
</evidence>
<dbReference type="AlphaFoldDB" id="G5A3K0"/>
<keyword evidence="2" id="KW-1185">Reference proteome</keyword>
<dbReference type="EMBL" id="JH159159">
    <property type="protein sequence ID" value="EGZ10216.1"/>
    <property type="molecule type" value="Genomic_DNA"/>
</dbReference>
<dbReference type="RefSeq" id="XP_009535077.1">
    <property type="nucleotide sequence ID" value="XM_009536782.1"/>
</dbReference>
<dbReference type="InParanoid" id="G5A3K0"/>
<gene>
    <name evidence="1" type="ORF">PHYSODRAFT_338885</name>
</gene>
<sequence length="115" mass="12311">MVATLLKPVGCYLRVGVERSHDGDGGPDARVDMRSLVILVVVMVLTLSTMESKGYVTCEMYGPDTTATMATQPSASTPTCVYVVTAGAAEVSVLQLDHPALLAFRRANDEMREFG</sequence>
<evidence type="ECO:0000313" key="1">
    <source>
        <dbReference type="EMBL" id="EGZ10216.1"/>
    </source>
</evidence>
<reference evidence="1 2" key="1">
    <citation type="journal article" date="2006" name="Science">
        <title>Phytophthora genome sequences uncover evolutionary origins and mechanisms of pathogenesis.</title>
        <authorList>
            <person name="Tyler B.M."/>
            <person name="Tripathy S."/>
            <person name="Zhang X."/>
            <person name="Dehal P."/>
            <person name="Jiang R.H."/>
            <person name="Aerts A."/>
            <person name="Arredondo F.D."/>
            <person name="Baxter L."/>
            <person name="Bensasson D."/>
            <person name="Beynon J.L."/>
            <person name="Chapman J."/>
            <person name="Damasceno C.M."/>
            <person name="Dorrance A.E."/>
            <person name="Dou D."/>
            <person name="Dickerman A.W."/>
            <person name="Dubchak I.L."/>
            <person name="Garbelotto M."/>
            <person name="Gijzen M."/>
            <person name="Gordon S.G."/>
            <person name="Govers F."/>
            <person name="Grunwald N.J."/>
            <person name="Huang W."/>
            <person name="Ivors K.L."/>
            <person name="Jones R.W."/>
            <person name="Kamoun S."/>
            <person name="Krampis K."/>
            <person name="Lamour K.H."/>
            <person name="Lee M.K."/>
            <person name="McDonald W.H."/>
            <person name="Medina M."/>
            <person name="Meijer H.J."/>
            <person name="Nordberg E.K."/>
            <person name="Maclean D.J."/>
            <person name="Ospina-Giraldo M.D."/>
            <person name="Morris P.F."/>
            <person name="Phuntumart V."/>
            <person name="Putnam N.H."/>
            <person name="Rash S."/>
            <person name="Rose J.K."/>
            <person name="Sakihama Y."/>
            <person name="Salamov A.A."/>
            <person name="Savidor A."/>
            <person name="Scheuring C.F."/>
            <person name="Smith B.M."/>
            <person name="Sobral B.W."/>
            <person name="Terry A."/>
            <person name="Torto-Alalibo T.A."/>
            <person name="Win J."/>
            <person name="Xu Z."/>
            <person name="Zhang H."/>
            <person name="Grigoriev I.V."/>
            <person name="Rokhsar D.S."/>
            <person name="Boore J.L."/>
        </authorList>
    </citation>
    <scope>NUCLEOTIDE SEQUENCE [LARGE SCALE GENOMIC DNA]</scope>
    <source>
        <strain evidence="1 2">P6497</strain>
    </source>
</reference>
<organism evidence="1 2">
    <name type="scientific">Phytophthora sojae (strain P6497)</name>
    <name type="common">Soybean stem and root rot agent</name>
    <name type="synonym">Phytophthora megasperma f. sp. glycines</name>
    <dbReference type="NCBI Taxonomy" id="1094619"/>
    <lineage>
        <taxon>Eukaryota</taxon>
        <taxon>Sar</taxon>
        <taxon>Stramenopiles</taxon>
        <taxon>Oomycota</taxon>
        <taxon>Peronosporomycetes</taxon>
        <taxon>Peronosporales</taxon>
        <taxon>Peronosporaceae</taxon>
        <taxon>Phytophthora</taxon>
    </lineage>
</organism>